<protein>
    <submittedName>
        <fullName evidence="3">TFIIB-type zinc ribbon-containing protein</fullName>
    </submittedName>
</protein>
<keyword evidence="1" id="KW-0862">Zinc</keyword>
<evidence type="ECO:0000259" key="2">
    <source>
        <dbReference type="PROSITE" id="PS51134"/>
    </source>
</evidence>
<proteinExistence type="predicted"/>
<organism evidence="3 4">
    <name type="scientific">Ignisphaera cupida</name>
    <dbReference type="NCBI Taxonomy" id="3050454"/>
    <lineage>
        <taxon>Archaea</taxon>
        <taxon>Thermoproteota</taxon>
        <taxon>Thermoprotei</taxon>
        <taxon>Desulfurococcales</taxon>
        <taxon>Desulfurococcaceae</taxon>
        <taxon>Ignisphaera</taxon>
    </lineage>
</organism>
<feature type="domain" description="TFIIB-type" evidence="2">
    <location>
        <begin position="1"/>
        <end position="30"/>
    </location>
</feature>
<accession>A0ABD4Z3E8</accession>
<comment type="caution">
    <text evidence="3">The sequence shown here is derived from an EMBL/GenBank/DDBJ whole genome shotgun (WGS) entry which is preliminary data.</text>
</comment>
<reference evidence="3 4" key="1">
    <citation type="submission" date="2023-05" db="EMBL/GenBank/DDBJ databases">
        <title>A new hyperthermophilic archaea 'Ignisphaera cupida' sp. nov. and description of the family 'Ignisphaeraceae' fam. nov.</title>
        <authorList>
            <person name="Podosokorskaya O.A."/>
            <person name="Elcheninov A.G."/>
            <person name="Klukina A."/>
            <person name="Merkel A.Y."/>
        </authorList>
    </citation>
    <scope>NUCLEOTIDE SEQUENCE [LARGE SCALE GENOMIC DNA]</scope>
    <source>
        <strain evidence="3 4">4213-co</strain>
    </source>
</reference>
<evidence type="ECO:0000313" key="3">
    <source>
        <dbReference type="EMBL" id="MDK6027836.1"/>
    </source>
</evidence>
<dbReference type="InterPro" id="IPR013137">
    <property type="entry name" value="Znf_TFIIB"/>
</dbReference>
<dbReference type="Proteomes" id="UP001529235">
    <property type="component" value="Unassembled WGS sequence"/>
</dbReference>
<dbReference type="PROSITE" id="PS51134">
    <property type="entry name" value="ZF_TFIIB"/>
    <property type="match status" value="1"/>
</dbReference>
<dbReference type="Gene3D" id="2.20.25.10">
    <property type="match status" value="1"/>
</dbReference>
<keyword evidence="1" id="KW-0479">Metal-binding</keyword>
<keyword evidence="1" id="KW-0863">Zinc-finger</keyword>
<gene>
    <name evidence="3" type="ORF">QPL79_00445</name>
</gene>
<dbReference type="Pfam" id="PF08271">
    <property type="entry name" value="Zn_Ribbon_TF"/>
    <property type="match status" value="1"/>
</dbReference>
<evidence type="ECO:0000313" key="4">
    <source>
        <dbReference type="Proteomes" id="UP001529235"/>
    </source>
</evidence>
<evidence type="ECO:0000256" key="1">
    <source>
        <dbReference type="PROSITE-ProRule" id="PRU00469"/>
    </source>
</evidence>
<name>A0ABD4Z3E8_9CREN</name>
<dbReference type="SUPFAM" id="SSF57783">
    <property type="entry name" value="Zinc beta-ribbon"/>
    <property type="match status" value="1"/>
</dbReference>
<dbReference type="EMBL" id="JASNVW010000001">
    <property type="protein sequence ID" value="MDK6027836.1"/>
    <property type="molecule type" value="Genomic_DNA"/>
</dbReference>
<dbReference type="AlphaFoldDB" id="A0ABD4Z3E8"/>
<keyword evidence="4" id="KW-1185">Reference proteome</keyword>
<dbReference type="RefSeq" id="WP_285272817.1">
    <property type="nucleotide sequence ID" value="NZ_JASNVW010000001.1"/>
</dbReference>
<sequence>MKCPYCNSLDLLYDFERSYIVCRNCGTVVDTIFVEQFIGISNGYEWEYSKPSVKEAINLKKNAGYISRLKHYSREVKAYEKYWNRARSTSIRVDINALKTVLSGGKARIYRHVFDSNLEEMIKKDPLIRKILEILNEDAILSSRTLRSKVALALLIKNVLLYGEADIDEIAKQTSVSKVHMHRLVTTLKNRMKYLKPKLQNLKQLATPNPIAIA</sequence>
<dbReference type="GO" id="GO:0008270">
    <property type="term" value="F:zinc ion binding"/>
    <property type="evidence" value="ECO:0007669"/>
    <property type="project" value="UniProtKB-KW"/>
</dbReference>